<dbReference type="Gene3D" id="3.30.1330.120">
    <property type="entry name" value="2-methylcitrate dehydratase PrpD"/>
    <property type="match status" value="1"/>
</dbReference>
<organism evidence="4 5">
    <name type="scientific">Polyodon spathula</name>
    <name type="common">North American paddlefish</name>
    <name type="synonym">Squalus spathula</name>
    <dbReference type="NCBI Taxonomy" id="7913"/>
    <lineage>
        <taxon>Eukaryota</taxon>
        <taxon>Metazoa</taxon>
        <taxon>Chordata</taxon>
        <taxon>Craniata</taxon>
        <taxon>Vertebrata</taxon>
        <taxon>Euteleostomi</taxon>
        <taxon>Actinopterygii</taxon>
        <taxon>Chondrostei</taxon>
        <taxon>Acipenseriformes</taxon>
        <taxon>Polyodontidae</taxon>
        <taxon>Polyodon</taxon>
    </lineage>
</organism>
<dbReference type="InterPro" id="IPR005656">
    <property type="entry name" value="MmgE_PrpD"/>
</dbReference>
<dbReference type="Gene3D" id="1.10.4100.10">
    <property type="entry name" value="2-methylcitrate dehydratase PrpD"/>
    <property type="match status" value="2"/>
</dbReference>
<dbReference type="SUPFAM" id="SSF103378">
    <property type="entry name" value="2-methylcitrate dehydratase PrpD"/>
    <property type="match status" value="2"/>
</dbReference>
<proteinExistence type="inferred from homology"/>
<accession>A0ABS2XAH3</accession>
<evidence type="ECO:0000313" key="4">
    <source>
        <dbReference type="EMBL" id="MBN3271189.1"/>
    </source>
</evidence>
<feature type="non-terminal residue" evidence="4">
    <location>
        <position position="558"/>
    </location>
</feature>
<feature type="domain" description="MmgE/PrpD N-terminal" evidence="2">
    <location>
        <begin position="34"/>
        <end position="115"/>
    </location>
</feature>
<comment type="caution">
    <text evidence="4">The sequence shown here is derived from an EMBL/GenBank/DDBJ whole genome shotgun (WGS) entry which is preliminary data.</text>
</comment>
<comment type="similarity">
    <text evidence="1">Belongs to the PrpD family.</text>
</comment>
<evidence type="ECO:0000313" key="5">
    <source>
        <dbReference type="Proteomes" id="UP001166093"/>
    </source>
</evidence>
<sequence>QRTTRHFLCLRRLHKSAVEVQERPAPEETVTSSFGGFIHSVHPGQLSDTVLHRSKRMILDSIGVGMLGSSSHVFELALQHCQQMYAPDYISSVFGRGGTRLSPSLAAFVNGVAFQRTTRHFLCLRRLHKSAVEVQERPAPEETVTSSFGGFIHSVHPGQLSDTVLHRSKRMILDSIGCMKVQVHSMDFDDTWHPATHPSGAVLPALLAIAQMLPGNAKPSGMDLLLAFNVGIEIQGRLMRFSNEAQNIPNRFHPPTVVGPLGSAAACSSLLSLDRSQCSNALAIAASLAGAPMANAATQSKPLHIGNAARLGLEAALLASRGLEASTLILDSTPGCAGFNAFYNDYLPRALPSPVEQDPRFLLEDQDIAFKRFPAHLGMHWVADAACSARELLVNTIGGFNPSMIQNILLRIPLSKYINRPFPESEHEARHSFQFNACTALLDGEVSVQSFSPAFLDRPELLSLLSRVRVEHPQDNPANFNKMYAEVLVTLTTGDVFKGRCDTFYGHWRKPLSRDSLLKKFRANAGAVLPGEKVEAIIDAVENIEDMQDCSHLTMHLE</sequence>
<feature type="non-terminal residue" evidence="4">
    <location>
        <position position="1"/>
    </location>
</feature>
<dbReference type="InterPro" id="IPR036148">
    <property type="entry name" value="MmgE/PrpD_sf"/>
</dbReference>
<keyword evidence="5" id="KW-1185">Reference proteome</keyword>
<evidence type="ECO:0000259" key="2">
    <source>
        <dbReference type="Pfam" id="PF03972"/>
    </source>
</evidence>
<name>A0ABS2XAH3_POLSP</name>
<dbReference type="InterPro" id="IPR042188">
    <property type="entry name" value="MmgE/PrpD_sf_2"/>
</dbReference>
<dbReference type="InterPro" id="IPR042183">
    <property type="entry name" value="MmgE/PrpD_sf_1"/>
</dbReference>
<dbReference type="Proteomes" id="UP001166093">
    <property type="component" value="Unassembled WGS sequence"/>
</dbReference>
<dbReference type="Pfam" id="PF19305">
    <property type="entry name" value="MmgE_PrpD_C"/>
    <property type="match status" value="1"/>
</dbReference>
<dbReference type="InterPro" id="IPR045336">
    <property type="entry name" value="MmgE_PrpD_N"/>
</dbReference>
<feature type="domain" description="MmgE/PrpD C-terminal" evidence="3">
    <location>
        <begin position="373"/>
        <end position="545"/>
    </location>
</feature>
<reference evidence="4" key="1">
    <citation type="journal article" date="2021" name="Cell">
        <title>Tracing the genetic footprints of vertebrate landing in non-teleost ray-finned fishes.</title>
        <authorList>
            <person name="Bi X."/>
            <person name="Wang K."/>
            <person name="Yang L."/>
            <person name="Pan H."/>
            <person name="Jiang H."/>
            <person name="Wei Q."/>
            <person name="Fang M."/>
            <person name="Yu H."/>
            <person name="Zhu C."/>
            <person name="Cai Y."/>
            <person name="He Y."/>
            <person name="Gan X."/>
            <person name="Zeng H."/>
            <person name="Yu D."/>
            <person name="Zhu Y."/>
            <person name="Jiang H."/>
            <person name="Qiu Q."/>
            <person name="Yang H."/>
            <person name="Zhang Y.E."/>
            <person name="Wang W."/>
            <person name="Zhu M."/>
            <person name="He S."/>
            <person name="Zhang G."/>
        </authorList>
    </citation>
    <scope>NUCLEOTIDE SEQUENCE</scope>
    <source>
        <strain evidence="4">Pddl_001</strain>
    </source>
</reference>
<protein>
    <submittedName>
        <fullName evidence="4">IRG1 decarboxylase</fullName>
    </submittedName>
</protein>
<evidence type="ECO:0000256" key="1">
    <source>
        <dbReference type="ARBA" id="ARBA00006174"/>
    </source>
</evidence>
<gene>
    <name evidence="4" type="primary">Acod1_1</name>
    <name evidence="4" type="ORF">GTO93_0010933</name>
</gene>
<feature type="domain" description="MmgE/PrpD N-terminal" evidence="2">
    <location>
        <begin position="182"/>
        <end position="337"/>
    </location>
</feature>
<dbReference type="Pfam" id="PF03972">
    <property type="entry name" value="MmgE_PrpD_N"/>
    <property type="match status" value="2"/>
</dbReference>
<dbReference type="PANTHER" id="PTHR16943:SF14">
    <property type="entry name" value="CIS-ACONITATE DECARBOXYLASE"/>
    <property type="match status" value="1"/>
</dbReference>
<dbReference type="InterPro" id="IPR045337">
    <property type="entry name" value="MmgE_PrpD_C"/>
</dbReference>
<evidence type="ECO:0000259" key="3">
    <source>
        <dbReference type="Pfam" id="PF19305"/>
    </source>
</evidence>
<dbReference type="PANTHER" id="PTHR16943">
    <property type="entry name" value="2-METHYLCITRATE DEHYDRATASE-RELATED"/>
    <property type="match status" value="1"/>
</dbReference>
<dbReference type="EMBL" id="JAAWVQ010008764">
    <property type="protein sequence ID" value="MBN3271189.1"/>
    <property type="molecule type" value="Genomic_DNA"/>
</dbReference>